<dbReference type="OrthoDB" id="416437at2759"/>
<dbReference type="Proteomes" id="UP000494106">
    <property type="component" value="Unassembled WGS sequence"/>
</dbReference>
<feature type="region of interest" description="Disordered" evidence="1">
    <location>
        <begin position="120"/>
        <end position="141"/>
    </location>
</feature>
<feature type="compositionally biased region" description="Basic and acidic residues" evidence="1">
    <location>
        <begin position="271"/>
        <end position="301"/>
    </location>
</feature>
<dbReference type="PANTHER" id="PTHR47642">
    <property type="entry name" value="ATP-DEPENDENT DNA HELICASE"/>
    <property type="match status" value="1"/>
</dbReference>
<feature type="region of interest" description="Disordered" evidence="1">
    <location>
        <begin position="189"/>
        <end position="210"/>
    </location>
</feature>
<feature type="region of interest" description="Disordered" evidence="1">
    <location>
        <begin position="477"/>
        <end position="520"/>
    </location>
</feature>
<evidence type="ECO:0008006" key="6">
    <source>
        <dbReference type="Google" id="ProtNLM"/>
    </source>
</evidence>
<dbReference type="InterPro" id="IPR025476">
    <property type="entry name" value="Helitron_helicase-like"/>
</dbReference>
<feature type="compositionally biased region" description="Polar residues" evidence="1">
    <location>
        <begin position="121"/>
        <end position="141"/>
    </location>
</feature>
<dbReference type="InterPro" id="IPR051055">
    <property type="entry name" value="PIF1_helicase"/>
</dbReference>
<feature type="compositionally biased region" description="Acidic residues" evidence="1">
    <location>
        <begin position="1442"/>
        <end position="1453"/>
    </location>
</feature>
<dbReference type="Pfam" id="PF20209">
    <property type="entry name" value="DUF6570"/>
    <property type="match status" value="1"/>
</dbReference>
<dbReference type="EMBL" id="CADEBC010000958">
    <property type="protein sequence ID" value="CAB3262373.1"/>
    <property type="molecule type" value="Genomic_DNA"/>
</dbReference>
<comment type="caution">
    <text evidence="4">The sequence shown here is derived from an EMBL/GenBank/DDBJ whole genome shotgun (WGS) entry which is preliminary data.</text>
</comment>
<name>A0A8S1BTP2_ARCPL</name>
<evidence type="ECO:0000313" key="5">
    <source>
        <dbReference type="Proteomes" id="UP000494106"/>
    </source>
</evidence>
<evidence type="ECO:0000313" key="4">
    <source>
        <dbReference type="EMBL" id="CAB3262373.1"/>
    </source>
</evidence>
<reference evidence="4 5" key="1">
    <citation type="submission" date="2020-04" db="EMBL/GenBank/DDBJ databases">
        <authorList>
            <person name="Wallbank WR R."/>
            <person name="Pardo Diaz C."/>
            <person name="Kozak K."/>
            <person name="Martin S."/>
            <person name="Jiggins C."/>
            <person name="Moest M."/>
            <person name="Warren A I."/>
            <person name="Byers J.R.P. K."/>
            <person name="Montejo-Kovacevich G."/>
            <person name="Yen C E."/>
        </authorList>
    </citation>
    <scope>NUCLEOTIDE SEQUENCE [LARGE SCALE GENOMIC DNA]</scope>
</reference>
<feature type="region of interest" description="Disordered" evidence="1">
    <location>
        <begin position="271"/>
        <end position="343"/>
    </location>
</feature>
<accession>A0A8S1BTP2</accession>
<feature type="region of interest" description="Disordered" evidence="1">
    <location>
        <begin position="1442"/>
        <end position="1462"/>
    </location>
</feature>
<sequence>MTRSNSDLLAKTLTSEVEGEDSRFIEGMPWIPEGMESILPNDMENYMQYHIMGSVSQVRMKPGCIPHKFDCQPDRESRTCNTVDRPYITKKRKLMALEECEKQSEESSMVTEHLNFEEIASKSSVQHNPEKASSSKQPTTSKMIDKSIQVYMTKSFRSKGNQTEIKFVNQMTSPLKPYLHSVSTSPFKINLGPSTSPTTSQQNDMRRKRKVSLPEAKTIIANVYDFLQAEYEYLNSYTGDSCDFSPLANIVKRTAAATRVSEATVKEILEERSSEEFASSKRARVTPDFKDEDVSPIKEESSGESSDDDEHGDGESESTKASTTEVQTIPPRKRKKTNAQRCREYRERKKLQNTMVQNITAERSDECGETDQLPARKPKTAAERRKKHYEAQKLKKQKIKKIPKTAKQRNKEYYYRKKKLQALNTLNHHSDATIDIEEHPIETLKVEMDENEEYNREASHGISFQTQPLSTQQVSSIHQSLPPTAPTHTEVKQEPVDEEDHDTMEPDVQIPSTSSTPMETDDIVPPTSAIPFAVPHTPHNAKAQRQSMYRKRKAAERTPAEAADFAKAAAERQRRCKQRRLANSALDTGTLESATVSAPVVVERTVTAQTSAQRQRAYRQRRAAQIVSQISTPPTHTAVQPEQSTWNIKWSSSIKRFKTTFLDNEFGHACSVCDRLWFKNDLKIITAAQLQVISDWFVKENRQLREEDYTHICNTCRFSLNKHKLPTLAKVNGFSYPEIPPGLPPLDPISERLISPRLPFMQVRRLRHDFSYGIIGQVINVPVNVDMVKCLPRHLDEDDVINVNIKRNLAHKTNYISGYMSKRTIKEWLDVLQNTSLYRLYDIKVDLSRLQTVVPPEEDLQDDSAHRIETIAAECTPESEILGSRQHTLLWNEEDCLDIAPGHRAMPLNIIYDRHAEELSFPAIYYGQPRRFHMGVSVTPYMMATSELRRSDRRGATPQKVLYVAMKILRLRMVDGIYSTFRNVSTTENVTRRMLEDPEFLKEFVVQNLAFMKCRKRDLFAMLRQLGKPTIFLTLSANEVRWLILLNLLLKLSNKYPGKVAEDLNTSERCNLVSDDPVTCCIYFHKLVGTLMNMLKAKQSYNPFGQYFVKDYFFRIEFQHRGSPHAHILVWLNNDPHEAVSENMPMTIELVEKLSSVAKEDMPNETIYANQIHKHTFTCTKRGETTCRFGIPYWPMPATRVLVPMPQTDGRRSTFQKKSKELRTCLSERTYPSMNDFLREHGLTFDAYLDIVRSTLRRPTLLFKRNFDQLMTNTFNPYLAGQINSNIDIQFILDEYSCAQYVVEYVNKSARGMGNLNRELTKMMEEHPDRDYTGQLKALSVKLLNAVEMSAQEAAWYLLRQPMSEASRQIVYIPTVWPSERQHCRKRRKQLDREGIAEDSTDVWTKNIIQRYEERPPSLQDVYLAEFASWYANSRDFIDNEDDLNVHEDDDPEPPTGERTTSRGYRKRLIGRIIRYRCYDIDETVNYQREMVLLYLPFRNEVADIVDCNKFIQLFNDNKETIMERRKLYENNIDIDKVMQELEAMMILQNSDTTEPTETESRRVFVEQLLGGEGAENNDDVNEIVPQNGLSVVKKIGCL</sequence>
<evidence type="ECO:0000256" key="1">
    <source>
        <dbReference type="SAM" id="MobiDB-lite"/>
    </source>
</evidence>
<dbReference type="Pfam" id="PF14214">
    <property type="entry name" value="Helitron_like_N"/>
    <property type="match status" value="1"/>
</dbReference>
<organism evidence="4 5">
    <name type="scientific">Arctia plantaginis</name>
    <name type="common">Wood tiger moth</name>
    <name type="synonym">Phalaena plantaginis</name>
    <dbReference type="NCBI Taxonomy" id="874455"/>
    <lineage>
        <taxon>Eukaryota</taxon>
        <taxon>Metazoa</taxon>
        <taxon>Ecdysozoa</taxon>
        <taxon>Arthropoda</taxon>
        <taxon>Hexapoda</taxon>
        <taxon>Insecta</taxon>
        <taxon>Pterygota</taxon>
        <taxon>Neoptera</taxon>
        <taxon>Endopterygota</taxon>
        <taxon>Lepidoptera</taxon>
        <taxon>Glossata</taxon>
        <taxon>Ditrysia</taxon>
        <taxon>Noctuoidea</taxon>
        <taxon>Erebidae</taxon>
        <taxon>Arctiinae</taxon>
        <taxon>Arctia</taxon>
    </lineage>
</organism>
<protein>
    <recommendedName>
        <fullName evidence="6">ATP-dependent DNA helicase</fullName>
    </recommendedName>
</protein>
<keyword evidence="5" id="KW-1185">Reference proteome</keyword>
<feature type="domain" description="Helitron helicase-like" evidence="2">
    <location>
        <begin position="987"/>
        <end position="1130"/>
    </location>
</feature>
<dbReference type="InterPro" id="IPR046700">
    <property type="entry name" value="DUF6570"/>
</dbReference>
<feature type="compositionally biased region" description="Polar residues" evidence="1">
    <location>
        <begin position="189"/>
        <end position="203"/>
    </location>
</feature>
<evidence type="ECO:0000259" key="2">
    <source>
        <dbReference type="Pfam" id="PF14214"/>
    </source>
</evidence>
<dbReference type="PANTHER" id="PTHR47642:SF7">
    <property type="entry name" value="ATP-DEPENDENT DNA HELICASE PIF1"/>
    <property type="match status" value="1"/>
</dbReference>
<gene>
    <name evidence="4" type="ORF">APLA_LOCUS18358</name>
</gene>
<proteinExistence type="predicted"/>
<feature type="region of interest" description="Disordered" evidence="1">
    <location>
        <begin position="363"/>
        <end position="384"/>
    </location>
</feature>
<feature type="domain" description="DUF6570" evidence="3">
    <location>
        <begin position="723"/>
        <end position="850"/>
    </location>
</feature>
<evidence type="ECO:0000259" key="3">
    <source>
        <dbReference type="Pfam" id="PF20209"/>
    </source>
</evidence>